<name>A0A927HCS5_9BACI</name>
<evidence type="ECO:0000313" key="5">
    <source>
        <dbReference type="Proteomes" id="UP000602076"/>
    </source>
</evidence>
<dbReference type="InterPro" id="IPR057252">
    <property type="entry name" value="CoiA_C"/>
</dbReference>
<evidence type="ECO:0000313" key="4">
    <source>
        <dbReference type="EMBL" id="MBD3110349.1"/>
    </source>
</evidence>
<accession>A0A927HCS5</accession>
<dbReference type="InterPro" id="IPR010330">
    <property type="entry name" value="CoiA_nuc"/>
</dbReference>
<proteinExistence type="predicted"/>
<gene>
    <name evidence="4" type="ORF">IEO70_18645</name>
</gene>
<feature type="domain" description="Competence protein CoiA nuclease-like" evidence="1">
    <location>
        <begin position="66"/>
        <end position="221"/>
    </location>
</feature>
<dbReference type="AlphaFoldDB" id="A0A927HCS5"/>
<dbReference type="InterPro" id="IPR057253">
    <property type="entry name" value="CoiA-like_N"/>
</dbReference>
<reference evidence="4" key="1">
    <citation type="submission" date="2020-09" db="EMBL/GenBank/DDBJ databases">
        <title>Bacillus faecalis sp. nov., a moderately halophilic bacterium isolated from cow faeces.</title>
        <authorList>
            <person name="Jiang L."/>
            <person name="Lee J."/>
        </authorList>
    </citation>
    <scope>NUCLEOTIDE SEQUENCE</scope>
    <source>
        <strain evidence="4">AGMB 02131</strain>
    </source>
</reference>
<dbReference type="EMBL" id="JACXSI010000066">
    <property type="protein sequence ID" value="MBD3110349.1"/>
    <property type="molecule type" value="Genomic_DNA"/>
</dbReference>
<feature type="domain" description="Competence protein CoiA C-terminal" evidence="3">
    <location>
        <begin position="226"/>
        <end position="356"/>
    </location>
</feature>
<evidence type="ECO:0008006" key="6">
    <source>
        <dbReference type="Google" id="ProtNLM"/>
    </source>
</evidence>
<protein>
    <recommendedName>
        <fullName evidence="6">Competence protein CoiA</fullName>
    </recommendedName>
</protein>
<evidence type="ECO:0000259" key="3">
    <source>
        <dbReference type="Pfam" id="PF25166"/>
    </source>
</evidence>
<dbReference type="Pfam" id="PF25164">
    <property type="entry name" value="CoiA_N"/>
    <property type="match status" value="1"/>
</dbReference>
<dbReference type="Pfam" id="PF25166">
    <property type="entry name" value="CoiA_C"/>
    <property type="match status" value="1"/>
</dbReference>
<sequence>MLIAKDQKNCYVSLLTLSDGELQRYREKILFCPCCSARVFLKAGKIKMPHFAHVPHTVCHAASEGETEEHLLGKKLLYEWLERQGYQPELEKYFLQIKQRADIFVQHDGKDYAIEYQCAVISPEEIKKRTKSYMYHGITPIWILSNRHLKWKKRNTFMLSVFQWTASFGTDLLPKLIAFSPEKSQVTILHQLTPFSERTVSAYPQIVYLHKLSFSELINDQAVYPFQKSFWLQKKQSWRMFANNYATVNQPFFRALYTAGFSPATIPNECGIPVPYMHMYQSSAVLWQFLLFDLVLRDKCVGDFVRLSEWRSALIRCLKEEKIILRHHACIRTNPFLPMEQYICMLVKMNVLKVAEGGHIYANPIEKFNSASTEKEEEFYEDVKRFYEELMERAKEKLD</sequence>
<evidence type="ECO:0000259" key="1">
    <source>
        <dbReference type="Pfam" id="PF06054"/>
    </source>
</evidence>
<dbReference type="Proteomes" id="UP000602076">
    <property type="component" value="Unassembled WGS sequence"/>
</dbReference>
<dbReference type="RefSeq" id="WP_190999879.1">
    <property type="nucleotide sequence ID" value="NZ_JACXSI010000066.1"/>
</dbReference>
<evidence type="ECO:0000259" key="2">
    <source>
        <dbReference type="Pfam" id="PF25164"/>
    </source>
</evidence>
<feature type="domain" description="Competence protein CoiA-like N-terminal" evidence="2">
    <location>
        <begin position="18"/>
        <end position="61"/>
    </location>
</feature>
<dbReference type="Pfam" id="PF06054">
    <property type="entry name" value="CoiA_nuc"/>
    <property type="match status" value="1"/>
</dbReference>
<keyword evidence="5" id="KW-1185">Reference proteome</keyword>
<comment type="caution">
    <text evidence="4">The sequence shown here is derived from an EMBL/GenBank/DDBJ whole genome shotgun (WGS) entry which is preliminary data.</text>
</comment>
<organism evidence="4 5">
    <name type="scientific">Peribacillus faecalis</name>
    <dbReference type="NCBI Taxonomy" id="2772559"/>
    <lineage>
        <taxon>Bacteria</taxon>
        <taxon>Bacillati</taxon>
        <taxon>Bacillota</taxon>
        <taxon>Bacilli</taxon>
        <taxon>Bacillales</taxon>
        <taxon>Bacillaceae</taxon>
        <taxon>Peribacillus</taxon>
    </lineage>
</organism>